<dbReference type="Pfam" id="PF01569">
    <property type="entry name" value="PAP2"/>
    <property type="match status" value="1"/>
</dbReference>
<evidence type="ECO:0000313" key="4">
    <source>
        <dbReference type="Proteomes" id="UP001163266"/>
    </source>
</evidence>
<dbReference type="EMBL" id="CP110257">
    <property type="protein sequence ID" value="UZD53909.1"/>
    <property type="molecule type" value="Genomic_DNA"/>
</dbReference>
<sequence length="238" mass="25805">MNAGGPHPARPTLAFWRFDLAVAAFGLVTLVLWDAAARDLAVMRWIGGPGGFPWRDHPLTSTLLHEGGRWLSGLALSGFALLAWRPMGWWSRVPAATRRWQLAAVVLCLLAIPLLKKASLTSCPWDLAEFGGRAAYLSHWALGQTDGGPGHCFPSGHASGAFAFLAGYFALREADGRRARAWLAGVVSSGLLFGAAQTLRGAHYPSHTLYTAWICWSLCASTFHLAHHLIRRADASRL</sequence>
<reference evidence="3" key="1">
    <citation type="submission" date="2022-10" db="EMBL/GenBank/DDBJ databases">
        <title>Complete genome sequence of Schlegelella aquatica LMG 23380.</title>
        <authorList>
            <person name="Musilova J."/>
            <person name="Kourilova X."/>
            <person name="Bezdicek M."/>
            <person name="Hermankova K."/>
            <person name="Obruca S."/>
            <person name="Sedlar K."/>
        </authorList>
    </citation>
    <scope>NUCLEOTIDE SEQUENCE</scope>
    <source>
        <strain evidence="3">LMG 23380</strain>
    </source>
</reference>
<evidence type="ECO:0000256" key="1">
    <source>
        <dbReference type="SAM" id="Phobius"/>
    </source>
</evidence>
<name>A0ABY6MN89_9BURK</name>
<evidence type="ECO:0000313" key="3">
    <source>
        <dbReference type="EMBL" id="UZD53909.1"/>
    </source>
</evidence>
<feature type="transmembrane region" description="Helical" evidence="1">
    <location>
        <begin position="181"/>
        <end position="199"/>
    </location>
</feature>
<dbReference type="SUPFAM" id="SSF48317">
    <property type="entry name" value="Acid phosphatase/Vanadium-dependent haloperoxidase"/>
    <property type="match status" value="1"/>
</dbReference>
<dbReference type="CDD" id="cd03396">
    <property type="entry name" value="PAP2_like_6"/>
    <property type="match status" value="1"/>
</dbReference>
<evidence type="ECO:0000259" key="2">
    <source>
        <dbReference type="Pfam" id="PF01569"/>
    </source>
</evidence>
<keyword evidence="1" id="KW-0812">Transmembrane</keyword>
<dbReference type="RefSeq" id="WP_264891478.1">
    <property type="nucleotide sequence ID" value="NZ_CP110257.1"/>
</dbReference>
<accession>A0ABY6MN89</accession>
<dbReference type="InterPro" id="IPR000326">
    <property type="entry name" value="PAP2/HPO"/>
</dbReference>
<gene>
    <name evidence="3" type="ORF">OMP39_09405</name>
</gene>
<proteinExistence type="predicted"/>
<dbReference type="Proteomes" id="UP001163266">
    <property type="component" value="Chromosome"/>
</dbReference>
<keyword evidence="1" id="KW-1133">Transmembrane helix</keyword>
<protein>
    <submittedName>
        <fullName evidence="3">Phosphatase PAP2 family protein</fullName>
    </submittedName>
</protein>
<organism evidence="3 4">
    <name type="scientific">Caldimonas aquatica</name>
    <dbReference type="NCBI Taxonomy" id="376175"/>
    <lineage>
        <taxon>Bacteria</taxon>
        <taxon>Pseudomonadati</taxon>
        <taxon>Pseudomonadota</taxon>
        <taxon>Betaproteobacteria</taxon>
        <taxon>Burkholderiales</taxon>
        <taxon>Sphaerotilaceae</taxon>
        <taxon>Caldimonas</taxon>
    </lineage>
</organism>
<dbReference type="Gene3D" id="1.20.144.10">
    <property type="entry name" value="Phosphatidic acid phosphatase type 2/haloperoxidase"/>
    <property type="match status" value="1"/>
</dbReference>
<dbReference type="InterPro" id="IPR036938">
    <property type="entry name" value="PAP2/HPO_sf"/>
</dbReference>
<feature type="transmembrane region" description="Helical" evidence="1">
    <location>
        <begin position="15"/>
        <end position="36"/>
    </location>
</feature>
<keyword evidence="1" id="KW-0472">Membrane</keyword>
<feature type="domain" description="Phosphatidic acid phosphatase type 2/haloperoxidase" evidence="2">
    <location>
        <begin position="102"/>
        <end position="227"/>
    </location>
</feature>
<feature type="transmembrane region" description="Helical" evidence="1">
    <location>
        <begin position="211"/>
        <end position="230"/>
    </location>
</feature>
<keyword evidence="4" id="KW-1185">Reference proteome</keyword>